<dbReference type="SUPFAM" id="SSF50249">
    <property type="entry name" value="Nucleic acid-binding proteins"/>
    <property type="match status" value="1"/>
</dbReference>
<keyword evidence="1 2" id="KW-0238">DNA-binding</keyword>
<sequence>MLKVEIIGNIGNDAEIKEFGGKIYVSFSVAHTEYQKDEQGNRTDLTTWCSVLWFGDGGSLFPFLKKGTKVFVRGNLKVKMYTDRNGNQQAAINVSASEVQLCGVKGETNTQQAGVQVQHSTNEQSDNLPF</sequence>
<proteinExistence type="predicted"/>
<dbReference type="InterPro" id="IPR011344">
    <property type="entry name" value="ssDNA-bd"/>
</dbReference>
<dbReference type="GO" id="GO:0009295">
    <property type="term" value="C:nucleoid"/>
    <property type="evidence" value="ECO:0007669"/>
    <property type="project" value="TreeGrafter"/>
</dbReference>
<dbReference type="InterPro" id="IPR000424">
    <property type="entry name" value="Primosome_PriB/ssb"/>
</dbReference>
<dbReference type="PROSITE" id="PS50935">
    <property type="entry name" value="SSB"/>
    <property type="match status" value="1"/>
</dbReference>
<dbReference type="PANTHER" id="PTHR10302">
    <property type="entry name" value="SINGLE-STRANDED DNA-BINDING PROTEIN"/>
    <property type="match status" value="1"/>
</dbReference>
<dbReference type="InterPro" id="IPR012340">
    <property type="entry name" value="NA-bd_OB-fold"/>
</dbReference>
<dbReference type="EMBL" id="BK015039">
    <property type="protein sequence ID" value="DAD88313.1"/>
    <property type="molecule type" value="Genomic_DNA"/>
</dbReference>
<accession>A0A8S5N128</accession>
<organism evidence="3">
    <name type="scientific">Siphoviridae sp. ctnks32</name>
    <dbReference type="NCBI Taxonomy" id="2826457"/>
    <lineage>
        <taxon>Viruses</taxon>
        <taxon>Duplodnaviria</taxon>
        <taxon>Heunggongvirae</taxon>
        <taxon>Uroviricota</taxon>
        <taxon>Caudoviricetes</taxon>
    </lineage>
</organism>
<evidence type="ECO:0000313" key="3">
    <source>
        <dbReference type="EMBL" id="DAD88313.1"/>
    </source>
</evidence>
<dbReference type="Gene3D" id="2.40.50.140">
    <property type="entry name" value="Nucleic acid-binding proteins"/>
    <property type="match status" value="1"/>
</dbReference>
<dbReference type="PIRSF" id="PIRSF002070">
    <property type="entry name" value="SSB"/>
    <property type="match status" value="1"/>
</dbReference>
<dbReference type="GO" id="GO:0006260">
    <property type="term" value="P:DNA replication"/>
    <property type="evidence" value="ECO:0007669"/>
    <property type="project" value="InterPro"/>
</dbReference>
<dbReference type="CDD" id="cd04496">
    <property type="entry name" value="SSB_OBF"/>
    <property type="match status" value="1"/>
</dbReference>
<dbReference type="NCBIfam" id="TIGR00621">
    <property type="entry name" value="ssb"/>
    <property type="match status" value="1"/>
</dbReference>
<evidence type="ECO:0000256" key="1">
    <source>
        <dbReference type="ARBA" id="ARBA00023125"/>
    </source>
</evidence>
<dbReference type="PANTHER" id="PTHR10302:SF0">
    <property type="entry name" value="SINGLE-STRANDED DNA-BINDING PROTEIN, MITOCHONDRIAL"/>
    <property type="match status" value="1"/>
</dbReference>
<name>A0A8S5N128_9CAUD</name>
<dbReference type="GO" id="GO:0003697">
    <property type="term" value="F:single-stranded DNA binding"/>
    <property type="evidence" value="ECO:0007669"/>
    <property type="project" value="InterPro"/>
</dbReference>
<dbReference type="Pfam" id="PF00436">
    <property type="entry name" value="SSB"/>
    <property type="match status" value="1"/>
</dbReference>
<reference evidence="3" key="1">
    <citation type="journal article" date="2021" name="Proc. Natl. Acad. Sci. U.S.A.">
        <title>A Catalog of Tens of Thousands of Viruses from Human Metagenomes Reveals Hidden Associations with Chronic Diseases.</title>
        <authorList>
            <person name="Tisza M.J."/>
            <person name="Buck C.B."/>
        </authorList>
    </citation>
    <scope>NUCLEOTIDE SEQUENCE</scope>
    <source>
        <strain evidence="3">Ctnks32</strain>
    </source>
</reference>
<protein>
    <recommendedName>
        <fullName evidence="2">Single-stranded DNA-binding protein</fullName>
    </recommendedName>
</protein>
<evidence type="ECO:0000256" key="2">
    <source>
        <dbReference type="PIRNR" id="PIRNR002070"/>
    </source>
</evidence>